<reference evidence="1 2" key="1">
    <citation type="submission" date="2019-05" db="EMBL/GenBank/DDBJ databases">
        <title>Another draft genome of Portunus trituberculatus and its Hox gene families provides insights of decapod evolution.</title>
        <authorList>
            <person name="Jeong J.-H."/>
            <person name="Song I."/>
            <person name="Kim S."/>
            <person name="Choi T."/>
            <person name="Kim D."/>
            <person name="Ryu S."/>
            <person name="Kim W."/>
        </authorList>
    </citation>
    <scope>NUCLEOTIDE SEQUENCE [LARGE SCALE GENOMIC DNA]</scope>
    <source>
        <tissue evidence="1">Muscle</tissue>
    </source>
</reference>
<proteinExistence type="predicted"/>
<organism evidence="1 2">
    <name type="scientific">Portunus trituberculatus</name>
    <name type="common">Swimming crab</name>
    <name type="synonym">Neptunus trituberculatus</name>
    <dbReference type="NCBI Taxonomy" id="210409"/>
    <lineage>
        <taxon>Eukaryota</taxon>
        <taxon>Metazoa</taxon>
        <taxon>Ecdysozoa</taxon>
        <taxon>Arthropoda</taxon>
        <taxon>Crustacea</taxon>
        <taxon>Multicrustacea</taxon>
        <taxon>Malacostraca</taxon>
        <taxon>Eumalacostraca</taxon>
        <taxon>Eucarida</taxon>
        <taxon>Decapoda</taxon>
        <taxon>Pleocyemata</taxon>
        <taxon>Brachyura</taxon>
        <taxon>Eubrachyura</taxon>
        <taxon>Portunoidea</taxon>
        <taxon>Portunidae</taxon>
        <taxon>Portuninae</taxon>
        <taxon>Portunus</taxon>
    </lineage>
</organism>
<name>A0A5B7GSG6_PORTR</name>
<gene>
    <name evidence="1" type="ORF">E2C01_054615</name>
</gene>
<evidence type="ECO:0000313" key="1">
    <source>
        <dbReference type="EMBL" id="MPC60566.1"/>
    </source>
</evidence>
<keyword evidence="2" id="KW-1185">Reference proteome</keyword>
<dbReference type="Proteomes" id="UP000324222">
    <property type="component" value="Unassembled WGS sequence"/>
</dbReference>
<dbReference type="EMBL" id="VSRR010017666">
    <property type="protein sequence ID" value="MPC60566.1"/>
    <property type="molecule type" value="Genomic_DNA"/>
</dbReference>
<protein>
    <submittedName>
        <fullName evidence="1">Uncharacterized protein</fullName>
    </submittedName>
</protein>
<dbReference type="AlphaFoldDB" id="A0A5B7GSG6"/>
<comment type="caution">
    <text evidence="1">The sequence shown here is derived from an EMBL/GenBank/DDBJ whole genome shotgun (WGS) entry which is preliminary data.</text>
</comment>
<evidence type="ECO:0000313" key="2">
    <source>
        <dbReference type="Proteomes" id="UP000324222"/>
    </source>
</evidence>
<accession>A0A5B7GSG6</accession>
<sequence length="65" mass="6954">MNIGPRRVMATCSLSPICSPSPPGLSASPDLMTWLMNAWLCGACRALKVVVAAGSVVRNNRRKKI</sequence>